<organism evidence="2 3">
    <name type="scientific">Liparis tanakae</name>
    <name type="common">Tanaka's snailfish</name>
    <dbReference type="NCBI Taxonomy" id="230148"/>
    <lineage>
        <taxon>Eukaryota</taxon>
        <taxon>Metazoa</taxon>
        <taxon>Chordata</taxon>
        <taxon>Craniata</taxon>
        <taxon>Vertebrata</taxon>
        <taxon>Euteleostomi</taxon>
        <taxon>Actinopterygii</taxon>
        <taxon>Neopterygii</taxon>
        <taxon>Teleostei</taxon>
        <taxon>Neoteleostei</taxon>
        <taxon>Acanthomorphata</taxon>
        <taxon>Eupercaria</taxon>
        <taxon>Perciformes</taxon>
        <taxon>Cottioidei</taxon>
        <taxon>Cottales</taxon>
        <taxon>Liparidae</taxon>
        <taxon>Liparis</taxon>
    </lineage>
</organism>
<keyword evidence="3" id="KW-1185">Reference proteome</keyword>
<accession>A0A4Z2E0B7</accession>
<sequence length="78" mass="8758">MVYSCREADKRDGCGWLEIRGSWSRSSGGRVTLQHEKVKLKPTEQVDQLQLPHGTDPINRQTPEAKPGKGDMPATKRL</sequence>
<evidence type="ECO:0000256" key="1">
    <source>
        <dbReference type="SAM" id="MobiDB-lite"/>
    </source>
</evidence>
<proteinExistence type="predicted"/>
<name>A0A4Z2E0B7_9TELE</name>
<gene>
    <name evidence="2" type="ORF">EYF80_068056</name>
</gene>
<protein>
    <submittedName>
        <fullName evidence="2">Uncharacterized protein</fullName>
    </submittedName>
</protein>
<evidence type="ECO:0000313" key="2">
    <source>
        <dbReference type="EMBL" id="TNN21832.1"/>
    </source>
</evidence>
<comment type="caution">
    <text evidence="2">The sequence shown here is derived from an EMBL/GenBank/DDBJ whole genome shotgun (WGS) entry which is preliminary data.</text>
</comment>
<dbReference type="AlphaFoldDB" id="A0A4Z2E0B7"/>
<feature type="region of interest" description="Disordered" evidence="1">
    <location>
        <begin position="44"/>
        <end position="78"/>
    </location>
</feature>
<evidence type="ECO:0000313" key="3">
    <source>
        <dbReference type="Proteomes" id="UP000314294"/>
    </source>
</evidence>
<dbReference type="EMBL" id="SRLO01025628">
    <property type="protein sequence ID" value="TNN21832.1"/>
    <property type="molecule type" value="Genomic_DNA"/>
</dbReference>
<dbReference type="Proteomes" id="UP000314294">
    <property type="component" value="Unassembled WGS sequence"/>
</dbReference>
<reference evidence="2 3" key="1">
    <citation type="submission" date="2019-03" db="EMBL/GenBank/DDBJ databases">
        <title>First draft genome of Liparis tanakae, snailfish: a comprehensive survey of snailfish specific genes.</title>
        <authorList>
            <person name="Kim W."/>
            <person name="Song I."/>
            <person name="Jeong J.-H."/>
            <person name="Kim D."/>
            <person name="Kim S."/>
            <person name="Ryu S."/>
            <person name="Song J.Y."/>
            <person name="Lee S.K."/>
        </authorList>
    </citation>
    <scope>NUCLEOTIDE SEQUENCE [LARGE SCALE GENOMIC DNA]</scope>
    <source>
        <tissue evidence="2">Muscle</tissue>
    </source>
</reference>